<protein>
    <submittedName>
        <fullName evidence="2">RNA-directed DNA polymerase, eukaryota, Reverse transcriptase zinc-binding domain protein</fullName>
    </submittedName>
</protein>
<reference evidence="2 3" key="1">
    <citation type="journal article" date="2018" name="Mol. Plant">
        <title>The genome of Artemisia annua provides insight into the evolution of Asteraceae family and artemisinin biosynthesis.</title>
        <authorList>
            <person name="Shen Q."/>
            <person name="Zhang L."/>
            <person name="Liao Z."/>
            <person name="Wang S."/>
            <person name="Yan T."/>
            <person name="Shi P."/>
            <person name="Liu M."/>
            <person name="Fu X."/>
            <person name="Pan Q."/>
            <person name="Wang Y."/>
            <person name="Lv Z."/>
            <person name="Lu X."/>
            <person name="Zhang F."/>
            <person name="Jiang W."/>
            <person name="Ma Y."/>
            <person name="Chen M."/>
            <person name="Hao X."/>
            <person name="Li L."/>
            <person name="Tang Y."/>
            <person name="Lv G."/>
            <person name="Zhou Y."/>
            <person name="Sun X."/>
            <person name="Brodelius P.E."/>
            <person name="Rose J.K.C."/>
            <person name="Tang K."/>
        </authorList>
    </citation>
    <scope>NUCLEOTIDE SEQUENCE [LARGE SCALE GENOMIC DNA]</scope>
    <source>
        <strain evidence="3">cv. Huhao1</strain>
        <tissue evidence="2">Leaf</tissue>
    </source>
</reference>
<gene>
    <name evidence="2" type="ORF">CTI12_AA333720</name>
</gene>
<evidence type="ECO:0000256" key="1">
    <source>
        <dbReference type="SAM" id="MobiDB-lite"/>
    </source>
</evidence>
<dbReference type="Proteomes" id="UP000245207">
    <property type="component" value="Unassembled WGS sequence"/>
</dbReference>
<organism evidence="2 3">
    <name type="scientific">Artemisia annua</name>
    <name type="common">Sweet wormwood</name>
    <dbReference type="NCBI Taxonomy" id="35608"/>
    <lineage>
        <taxon>Eukaryota</taxon>
        <taxon>Viridiplantae</taxon>
        <taxon>Streptophyta</taxon>
        <taxon>Embryophyta</taxon>
        <taxon>Tracheophyta</taxon>
        <taxon>Spermatophyta</taxon>
        <taxon>Magnoliopsida</taxon>
        <taxon>eudicotyledons</taxon>
        <taxon>Gunneridae</taxon>
        <taxon>Pentapetalae</taxon>
        <taxon>asterids</taxon>
        <taxon>campanulids</taxon>
        <taxon>Asterales</taxon>
        <taxon>Asteraceae</taxon>
        <taxon>Asteroideae</taxon>
        <taxon>Anthemideae</taxon>
        <taxon>Artemisiinae</taxon>
        <taxon>Artemisia</taxon>
    </lineage>
</organism>
<dbReference type="AlphaFoldDB" id="A0A2U1MCK9"/>
<comment type="caution">
    <text evidence="2">The sequence shown here is derived from an EMBL/GenBank/DDBJ whole genome shotgun (WGS) entry which is preliminary data.</text>
</comment>
<keyword evidence="2" id="KW-0548">Nucleotidyltransferase</keyword>
<accession>A0A2U1MCK9</accession>
<sequence>MEKEGFVNVDVGGLAARMTRFKGGAGNSEASQPRKAVRVVHNISVDTTKKDEGSRGSSGSESLQTQTLNSLKPVATSGDDYVFGTTLDNSSSVAMAGTNSSSDEYPSLAAATGGVSNVASVGESLHQSIDANAPDGDGIRVAPMAGRFKTVSSTSAQDKGPDFPSMPSVGLSQDSPMVQSVEVTKQPTSYVGAATGTQSAPTKVGNKKGKNKKDAKEQKAGFSGLPVGKNMQYRPVATKQPTSNPSHGEASTSYGHVPKSVGAVKATSNSNSSEIGQPSQPTPTVTPPNSTSSNSQPTTKVPSPKMAANVRQVVNENNLCICAVLESHVDAFVVYDTCRKVCSRWKWTSNGSICDKGSRIILGWNDDIVDVMIMSQTNQIMHVQVNIRAENKTLFCSFVYADNYYVKRRALWSNLESHAKCVTNMEVADVNSTGLHFTWNQKPKGSNRTLKKIDRIMSNLQFCDTYPGSFAIFLPYRISDHSPCVLRIPHVAMLKPKPFKFSNFLVHKEGFMDTANLGWNMNVNGCAMYRVLKRLKGLKSPFRKLLHNQGNLHERVDRLRKELDEVQKAIDKDPFNSALREEHAHYLITFKEATLDEERFLKQKSKIHWLHAGDSNTSYFHNIVKSKCARNRIELVRDSANVLHEGNAVAGAFVSHYEQFLGIEGDCSPLEDHDLFANVLNNDMADFMVRDVTNSEIKDALFSMGADLVAFKFKKLTLRARLLLDSWKIPSACIIHEGSASSNNTKLQIPAMIPIKTDTYNQNNPNEGPCNEPKGLLLFASSFLFEILTIGFSACKFLFWVPDHHS</sequence>
<keyword evidence="2" id="KW-0695">RNA-directed DNA polymerase</keyword>
<dbReference type="STRING" id="35608.A0A2U1MCK9"/>
<dbReference type="OrthoDB" id="1932741at2759"/>
<evidence type="ECO:0000313" key="2">
    <source>
        <dbReference type="EMBL" id="PWA59001.1"/>
    </source>
</evidence>
<dbReference type="PANTHER" id="PTHR33710:SF71">
    <property type="entry name" value="ENDONUCLEASE_EXONUCLEASE_PHOSPHATASE DOMAIN-CONTAINING PROTEIN"/>
    <property type="match status" value="1"/>
</dbReference>
<feature type="region of interest" description="Disordered" evidence="1">
    <location>
        <begin position="22"/>
        <end position="69"/>
    </location>
</feature>
<dbReference type="SUPFAM" id="SSF56219">
    <property type="entry name" value="DNase I-like"/>
    <property type="match status" value="1"/>
</dbReference>
<name>A0A2U1MCK9_ARTAN</name>
<feature type="region of interest" description="Disordered" evidence="1">
    <location>
        <begin position="189"/>
        <end position="304"/>
    </location>
</feature>
<feature type="compositionally biased region" description="Polar residues" evidence="1">
    <location>
        <begin position="266"/>
        <end position="276"/>
    </location>
</feature>
<dbReference type="GO" id="GO:0003964">
    <property type="term" value="F:RNA-directed DNA polymerase activity"/>
    <property type="evidence" value="ECO:0007669"/>
    <property type="project" value="UniProtKB-KW"/>
</dbReference>
<feature type="compositionally biased region" description="Polar residues" evidence="1">
    <location>
        <begin position="239"/>
        <end position="254"/>
    </location>
</feature>
<feature type="compositionally biased region" description="Polar residues" evidence="1">
    <location>
        <begin position="189"/>
        <end position="201"/>
    </location>
</feature>
<dbReference type="InterPro" id="IPR036691">
    <property type="entry name" value="Endo/exonu/phosph_ase_sf"/>
</dbReference>
<feature type="compositionally biased region" description="Low complexity" evidence="1">
    <location>
        <begin position="287"/>
        <end position="299"/>
    </location>
</feature>
<keyword evidence="2" id="KW-0808">Transferase</keyword>
<dbReference type="PANTHER" id="PTHR33710">
    <property type="entry name" value="BNAC02G09200D PROTEIN"/>
    <property type="match status" value="1"/>
</dbReference>
<dbReference type="EMBL" id="PKPP01005745">
    <property type="protein sequence ID" value="PWA59001.1"/>
    <property type="molecule type" value="Genomic_DNA"/>
</dbReference>
<evidence type="ECO:0000313" key="3">
    <source>
        <dbReference type="Proteomes" id="UP000245207"/>
    </source>
</evidence>
<keyword evidence="3" id="KW-1185">Reference proteome</keyword>
<proteinExistence type="predicted"/>